<evidence type="ECO:0000313" key="3">
    <source>
        <dbReference type="EMBL" id="KAF2654813.1"/>
    </source>
</evidence>
<accession>A0A6A6T799</accession>
<keyword evidence="1" id="KW-0472">Membrane</keyword>
<feature type="transmembrane region" description="Helical" evidence="1">
    <location>
        <begin position="138"/>
        <end position="159"/>
    </location>
</feature>
<feature type="domain" description="Rhodopsin" evidence="2">
    <location>
        <begin position="49"/>
        <end position="275"/>
    </location>
</feature>
<feature type="transmembrane region" description="Helical" evidence="1">
    <location>
        <begin position="214"/>
        <end position="235"/>
    </location>
</feature>
<dbReference type="PANTHER" id="PTHR38794">
    <property type="entry name" value="INTEGRAL MEMBRANE PROTEIN"/>
    <property type="match status" value="1"/>
</dbReference>
<dbReference type="PANTHER" id="PTHR38794:SF1">
    <property type="entry name" value="INTEGRAL MEMBRANE PROTEIN"/>
    <property type="match status" value="1"/>
</dbReference>
<evidence type="ECO:0000259" key="2">
    <source>
        <dbReference type="Pfam" id="PF20684"/>
    </source>
</evidence>
<protein>
    <recommendedName>
        <fullName evidence="2">Rhodopsin domain-containing protein</fullName>
    </recommendedName>
</protein>
<gene>
    <name evidence="3" type="ORF">K491DRAFT_716808</name>
</gene>
<organism evidence="3 4">
    <name type="scientific">Lophiostoma macrostomum CBS 122681</name>
    <dbReference type="NCBI Taxonomy" id="1314788"/>
    <lineage>
        <taxon>Eukaryota</taxon>
        <taxon>Fungi</taxon>
        <taxon>Dikarya</taxon>
        <taxon>Ascomycota</taxon>
        <taxon>Pezizomycotina</taxon>
        <taxon>Dothideomycetes</taxon>
        <taxon>Pleosporomycetidae</taxon>
        <taxon>Pleosporales</taxon>
        <taxon>Lophiostomataceae</taxon>
        <taxon>Lophiostoma</taxon>
    </lineage>
</organism>
<feature type="transmembrane region" description="Helical" evidence="1">
    <location>
        <begin position="179"/>
        <end position="202"/>
    </location>
</feature>
<feature type="transmembrane region" description="Helical" evidence="1">
    <location>
        <begin position="99"/>
        <end position="126"/>
    </location>
</feature>
<keyword evidence="4" id="KW-1185">Reference proteome</keyword>
<evidence type="ECO:0000256" key="1">
    <source>
        <dbReference type="SAM" id="Phobius"/>
    </source>
</evidence>
<evidence type="ECO:0000313" key="4">
    <source>
        <dbReference type="Proteomes" id="UP000799324"/>
    </source>
</evidence>
<dbReference type="Proteomes" id="UP000799324">
    <property type="component" value="Unassembled WGS sequence"/>
</dbReference>
<dbReference type="EMBL" id="MU004358">
    <property type="protein sequence ID" value="KAF2654813.1"/>
    <property type="molecule type" value="Genomic_DNA"/>
</dbReference>
<proteinExistence type="predicted"/>
<name>A0A6A6T799_9PLEO</name>
<dbReference type="OrthoDB" id="3918601at2759"/>
<dbReference type="InterPro" id="IPR049326">
    <property type="entry name" value="Rhodopsin_dom_fungi"/>
</dbReference>
<dbReference type="AlphaFoldDB" id="A0A6A6T799"/>
<sequence>MLDGVVELLEKRRTPPIADKGMIVSVVSWIMFIIMLCVLLTRMALKLALSKKGAVFGCDDTFIVAAALFSLGQTIAVSFEAQQVLGQHVYQLNASQLTLFAKAEYVGCMLYLANMGCARISVCFLVKKILPGERATRLMWFITIFSMLWTLSGVLVTAFPCKLPHPWNFNGSCINLKSWINYVGASNIVIEIIVVSVPLFVWNLRLSAGRKVSISLVFLSRLFIVPVITTQLAFFNHYKRSPDFSYDYWRNVLCVQIAQNLSVITACIPTLHPFVLHLLAGITKPESLQFKGNPWPKIKSYVHRTPKKNKFDSMSSQSSTLPMQEENDYCKPLATYGFDRSSADLRPQLHNRIPSNVATPIFGLDPPENVFMRSVQFPLDCPGAPPAPKRPRPPPQTASQCGILPIIDWESESDCDSIPSSPTRKRDSDYVFNREKVISVPEANAMYSQEYWKQYPPPPLSGER</sequence>
<dbReference type="Pfam" id="PF20684">
    <property type="entry name" value="Fung_rhodopsin"/>
    <property type="match status" value="1"/>
</dbReference>
<keyword evidence="1" id="KW-0812">Transmembrane</keyword>
<feature type="transmembrane region" description="Helical" evidence="1">
    <location>
        <begin position="20"/>
        <end position="40"/>
    </location>
</feature>
<reference evidence="3" key="1">
    <citation type="journal article" date="2020" name="Stud. Mycol.">
        <title>101 Dothideomycetes genomes: a test case for predicting lifestyles and emergence of pathogens.</title>
        <authorList>
            <person name="Haridas S."/>
            <person name="Albert R."/>
            <person name="Binder M."/>
            <person name="Bloem J."/>
            <person name="Labutti K."/>
            <person name="Salamov A."/>
            <person name="Andreopoulos B."/>
            <person name="Baker S."/>
            <person name="Barry K."/>
            <person name="Bills G."/>
            <person name="Bluhm B."/>
            <person name="Cannon C."/>
            <person name="Castanera R."/>
            <person name="Culley D."/>
            <person name="Daum C."/>
            <person name="Ezra D."/>
            <person name="Gonzalez J."/>
            <person name="Henrissat B."/>
            <person name="Kuo A."/>
            <person name="Liang C."/>
            <person name="Lipzen A."/>
            <person name="Lutzoni F."/>
            <person name="Magnuson J."/>
            <person name="Mondo S."/>
            <person name="Nolan M."/>
            <person name="Ohm R."/>
            <person name="Pangilinan J."/>
            <person name="Park H.-J."/>
            <person name="Ramirez L."/>
            <person name="Alfaro M."/>
            <person name="Sun H."/>
            <person name="Tritt A."/>
            <person name="Yoshinaga Y."/>
            <person name="Zwiers L.-H."/>
            <person name="Turgeon B."/>
            <person name="Goodwin S."/>
            <person name="Spatafora J."/>
            <person name="Crous P."/>
            <person name="Grigoriev I."/>
        </authorList>
    </citation>
    <scope>NUCLEOTIDE SEQUENCE</scope>
    <source>
        <strain evidence="3">CBS 122681</strain>
    </source>
</reference>
<keyword evidence="1" id="KW-1133">Transmembrane helix</keyword>